<dbReference type="CDD" id="cd02214">
    <property type="entry name" value="cupin_MJ1618"/>
    <property type="match status" value="1"/>
</dbReference>
<feature type="domain" description="Cupin type-2" evidence="1">
    <location>
        <begin position="43"/>
        <end position="111"/>
    </location>
</feature>
<dbReference type="AlphaFoldDB" id="A0A2A5B6V8"/>
<dbReference type="InterPro" id="IPR011051">
    <property type="entry name" value="RmlC_Cupin_sf"/>
</dbReference>
<dbReference type="SUPFAM" id="SSF51182">
    <property type="entry name" value="RmlC-like cupins"/>
    <property type="match status" value="1"/>
</dbReference>
<evidence type="ECO:0000313" key="2">
    <source>
        <dbReference type="EMBL" id="PCJ27307.1"/>
    </source>
</evidence>
<reference evidence="3" key="1">
    <citation type="submission" date="2017-08" db="EMBL/GenBank/DDBJ databases">
        <title>A dynamic microbial community with high functional redundancy inhabits the cold, oxic subseafloor aquifer.</title>
        <authorList>
            <person name="Tully B.J."/>
            <person name="Wheat C.G."/>
            <person name="Glazer B.T."/>
            <person name="Huber J.A."/>
        </authorList>
    </citation>
    <scope>NUCLEOTIDE SEQUENCE [LARGE SCALE GENOMIC DNA]</scope>
</reference>
<evidence type="ECO:0000259" key="1">
    <source>
        <dbReference type="Pfam" id="PF07883"/>
    </source>
</evidence>
<dbReference type="Pfam" id="PF07883">
    <property type="entry name" value="Cupin_2"/>
    <property type="match status" value="1"/>
</dbReference>
<gene>
    <name evidence="2" type="ORF">COA96_03735</name>
</gene>
<dbReference type="Proteomes" id="UP000218327">
    <property type="component" value="Unassembled WGS sequence"/>
</dbReference>
<dbReference type="InterPro" id="IPR013096">
    <property type="entry name" value="Cupin_2"/>
</dbReference>
<dbReference type="PANTHER" id="PTHR36114">
    <property type="entry name" value="16.7 KDA PROTEIN IN WHIE LOCUS"/>
    <property type="match status" value="1"/>
</dbReference>
<evidence type="ECO:0000313" key="3">
    <source>
        <dbReference type="Proteomes" id="UP000218327"/>
    </source>
</evidence>
<comment type="caution">
    <text evidence="2">The sequence shown here is derived from an EMBL/GenBank/DDBJ whole genome shotgun (WGS) entry which is preliminary data.</text>
</comment>
<dbReference type="InterPro" id="IPR052044">
    <property type="entry name" value="PKS_Associated_Protein"/>
</dbReference>
<protein>
    <submittedName>
        <fullName evidence="2">Cupin</fullName>
    </submittedName>
</protein>
<proteinExistence type="predicted"/>
<sequence>MSILHPVIKKFSAEKEYYFEEGCHIVEVSNSTDDDEVSIVQARVEPGQQTKWHRLLNTTERYVIVQGSGRVEISDREPVNISPGDVVIIPAGARQKITNIGDNDLKFLAICSPPFKKSNYLQE</sequence>
<dbReference type="InterPro" id="IPR014710">
    <property type="entry name" value="RmlC-like_jellyroll"/>
</dbReference>
<dbReference type="PANTHER" id="PTHR36114:SF1">
    <property type="entry name" value="16.7 KDA PROTEIN IN WHIE LOCUS"/>
    <property type="match status" value="1"/>
</dbReference>
<accession>A0A2A5B6V8</accession>
<name>A0A2A5B6V8_9GAMM</name>
<dbReference type="EMBL" id="NVVJ01000007">
    <property type="protein sequence ID" value="PCJ27307.1"/>
    <property type="molecule type" value="Genomic_DNA"/>
</dbReference>
<organism evidence="2 3">
    <name type="scientific">SAR86 cluster bacterium</name>
    <dbReference type="NCBI Taxonomy" id="2030880"/>
    <lineage>
        <taxon>Bacteria</taxon>
        <taxon>Pseudomonadati</taxon>
        <taxon>Pseudomonadota</taxon>
        <taxon>Gammaproteobacteria</taxon>
        <taxon>SAR86 cluster</taxon>
    </lineage>
</organism>
<dbReference type="Gene3D" id="2.60.120.10">
    <property type="entry name" value="Jelly Rolls"/>
    <property type="match status" value="1"/>
</dbReference>